<proteinExistence type="predicted"/>
<dbReference type="Proteomes" id="UP000799766">
    <property type="component" value="Unassembled WGS sequence"/>
</dbReference>
<dbReference type="EMBL" id="MU001680">
    <property type="protein sequence ID" value="KAF2457597.1"/>
    <property type="molecule type" value="Genomic_DNA"/>
</dbReference>
<gene>
    <name evidence="2" type="ORF">BDY21DRAFT_344298</name>
</gene>
<sequence>MPPHPCKPDVTCPPANDRRGHPPAAASGLRLPPSLSKGARHYHGAGANGACRLPSTSAAALGSDDAYCRPASVSIPNRTPSLSVTCASAVA</sequence>
<feature type="region of interest" description="Disordered" evidence="1">
    <location>
        <begin position="1"/>
        <end position="39"/>
    </location>
</feature>
<evidence type="ECO:0000256" key="1">
    <source>
        <dbReference type="SAM" id="MobiDB-lite"/>
    </source>
</evidence>
<name>A0A6A6P1G2_9PEZI</name>
<reference evidence="2" key="1">
    <citation type="journal article" date="2020" name="Stud. Mycol.">
        <title>101 Dothideomycetes genomes: a test case for predicting lifestyles and emergence of pathogens.</title>
        <authorList>
            <person name="Haridas S."/>
            <person name="Albert R."/>
            <person name="Binder M."/>
            <person name="Bloem J."/>
            <person name="Labutti K."/>
            <person name="Salamov A."/>
            <person name="Andreopoulos B."/>
            <person name="Baker S."/>
            <person name="Barry K."/>
            <person name="Bills G."/>
            <person name="Bluhm B."/>
            <person name="Cannon C."/>
            <person name="Castanera R."/>
            <person name="Culley D."/>
            <person name="Daum C."/>
            <person name="Ezra D."/>
            <person name="Gonzalez J."/>
            <person name="Henrissat B."/>
            <person name="Kuo A."/>
            <person name="Liang C."/>
            <person name="Lipzen A."/>
            <person name="Lutzoni F."/>
            <person name="Magnuson J."/>
            <person name="Mondo S."/>
            <person name="Nolan M."/>
            <person name="Ohm R."/>
            <person name="Pangilinan J."/>
            <person name="Park H.-J."/>
            <person name="Ramirez L."/>
            <person name="Alfaro M."/>
            <person name="Sun H."/>
            <person name="Tritt A."/>
            <person name="Yoshinaga Y."/>
            <person name="Zwiers L.-H."/>
            <person name="Turgeon B."/>
            <person name="Goodwin S."/>
            <person name="Spatafora J."/>
            <person name="Crous P."/>
            <person name="Grigoriev I."/>
        </authorList>
    </citation>
    <scope>NUCLEOTIDE SEQUENCE</scope>
    <source>
        <strain evidence="2">ATCC 16933</strain>
    </source>
</reference>
<keyword evidence="3" id="KW-1185">Reference proteome</keyword>
<organism evidence="2 3">
    <name type="scientific">Lineolata rhizophorae</name>
    <dbReference type="NCBI Taxonomy" id="578093"/>
    <lineage>
        <taxon>Eukaryota</taxon>
        <taxon>Fungi</taxon>
        <taxon>Dikarya</taxon>
        <taxon>Ascomycota</taxon>
        <taxon>Pezizomycotina</taxon>
        <taxon>Dothideomycetes</taxon>
        <taxon>Dothideomycetes incertae sedis</taxon>
        <taxon>Lineolatales</taxon>
        <taxon>Lineolataceae</taxon>
        <taxon>Lineolata</taxon>
    </lineage>
</organism>
<evidence type="ECO:0000313" key="3">
    <source>
        <dbReference type="Proteomes" id="UP000799766"/>
    </source>
</evidence>
<dbReference type="AlphaFoldDB" id="A0A6A6P1G2"/>
<accession>A0A6A6P1G2</accession>
<protein>
    <submittedName>
        <fullName evidence="2">Uncharacterized protein</fullName>
    </submittedName>
</protein>
<evidence type="ECO:0000313" key="2">
    <source>
        <dbReference type="EMBL" id="KAF2457597.1"/>
    </source>
</evidence>